<dbReference type="EMBL" id="DVKQ01000085">
    <property type="protein sequence ID" value="HIT38127.1"/>
    <property type="molecule type" value="Genomic_DNA"/>
</dbReference>
<evidence type="ECO:0000313" key="3">
    <source>
        <dbReference type="EMBL" id="HIT38127.1"/>
    </source>
</evidence>
<reference evidence="3" key="1">
    <citation type="submission" date="2020-10" db="EMBL/GenBank/DDBJ databases">
        <authorList>
            <person name="Gilroy R."/>
        </authorList>
    </citation>
    <scope>NUCLEOTIDE SEQUENCE</scope>
    <source>
        <strain evidence="3">CHK195-26880</strain>
    </source>
</reference>
<dbReference type="PANTHER" id="PTHR33295:SF20">
    <property type="entry name" value="ATPASE"/>
    <property type="match status" value="1"/>
</dbReference>
<evidence type="ECO:0000259" key="2">
    <source>
        <dbReference type="Pfam" id="PF13635"/>
    </source>
</evidence>
<dbReference type="InterPro" id="IPR027417">
    <property type="entry name" value="P-loop_NTPase"/>
</dbReference>
<evidence type="ECO:0000313" key="4">
    <source>
        <dbReference type="Proteomes" id="UP000886833"/>
    </source>
</evidence>
<accession>A0A9D1KD81</accession>
<dbReference type="GO" id="GO:0005524">
    <property type="term" value="F:ATP binding"/>
    <property type="evidence" value="ECO:0007669"/>
    <property type="project" value="UniProtKB-KW"/>
</dbReference>
<dbReference type="Proteomes" id="UP000886833">
    <property type="component" value="Unassembled WGS sequence"/>
</dbReference>
<feature type="domain" description="DUF4143" evidence="2">
    <location>
        <begin position="200"/>
        <end position="345"/>
    </location>
</feature>
<dbReference type="Pfam" id="PF13173">
    <property type="entry name" value="AAA_14"/>
    <property type="match status" value="1"/>
</dbReference>
<keyword evidence="3" id="KW-0067">ATP-binding</keyword>
<dbReference type="SUPFAM" id="SSF52540">
    <property type="entry name" value="P-loop containing nucleoside triphosphate hydrolases"/>
    <property type="match status" value="1"/>
</dbReference>
<dbReference type="InterPro" id="IPR041682">
    <property type="entry name" value="AAA_14"/>
</dbReference>
<evidence type="ECO:0000259" key="1">
    <source>
        <dbReference type="Pfam" id="PF13173"/>
    </source>
</evidence>
<dbReference type="Pfam" id="PF13635">
    <property type="entry name" value="DUF4143"/>
    <property type="match status" value="1"/>
</dbReference>
<protein>
    <submittedName>
        <fullName evidence="3">ATP-binding protein</fullName>
    </submittedName>
</protein>
<name>A0A9D1KD81_9FIRM</name>
<keyword evidence="3" id="KW-0547">Nucleotide-binding</keyword>
<comment type="caution">
    <text evidence="3">The sequence shown here is derived from an EMBL/GenBank/DDBJ whole genome shotgun (WGS) entry which is preliminary data.</text>
</comment>
<gene>
    <name evidence="3" type="ORF">IAB59_06610</name>
</gene>
<proteinExistence type="predicted"/>
<dbReference type="PANTHER" id="PTHR33295">
    <property type="entry name" value="ATPASE"/>
    <property type="match status" value="1"/>
</dbReference>
<sequence>MLVREKYLNQLIAGKDLNLIKVITGVRRSGKSTLLLQYKDYLITEKVNEEDIIYMNFESATFYDIKDYKDLYNYIKEKVKNNNKKYILLDEVQNVDKWEKAVNSLLVDINSDIYITGSNAYLLSSELTTLLAGRVLTIKIYPFSFKEFIKEYPFKNNEEKFEKFDKYLKFGGMPMLVNMNDNEELMTNYLNDIKEVVLKKDVISRNNIKDIVFLDNLIKYMASCIGNLTTPNSIAEFMKKNGSSISNETVDAYLKMLENAYFIYRVPRFELKGKQLLKTQGKYYFVDNGLKNVIDGTSSYDSGSSYENLVYIELLRRGYEVYVGKYDNIEIDFIAIKSNERVYYQVSRSILDEKVEEREKKSLLAINDNYKKVILTMDNVKNKQIDGIEVINIIDFLLEE</sequence>
<dbReference type="InterPro" id="IPR025420">
    <property type="entry name" value="DUF4143"/>
</dbReference>
<feature type="domain" description="AAA" evidence="1">
    <location>
        <begin position="20"/>
        <end position="148"/>
    </location>
</feature>
<reference evidence="3" key="2">
    <citation type="journal article" date="2021" name="PeerJ">
        <title>Extensive microbial diversity within the chicken gut microbiome revealed by metagenomics and culture.</title>
        <authorList>
            <person name="Gilroy R."/>
            <person name="Ravi A."/>
            <person name="Getino M."/>
            <person name="Pursley I."/>
            <person name="Horton D.L."/>
            <person name="Alikhan N.F."/>
            <person name="Baker D."/>
            <person name="Gharbi K."/>
            <person name="Hall N."/>
            <person name="Watson M."/>
            <person name="Adriaenssens E.M."/>
            <person name="Foster-Nyarko E."/>
            <person name="Jarju S."/>
            <person name="Secka A."/>
            <person name="Antonio M."/>
            <person name="Oren A."/>
            <person name="Chaudhuri R.R."/>
            <person name="La Ragione R."/>
            <person name="Hildebrand F."/>
            <person name="Pallen M.J."/>
        </authorList>
    </citation>
    <scope>NUCLEOTIDE SEQUENCE</scope>
    <source>
        <strain evidence="3">CHK195-26880</strain>
    </source>
</reference>
<dbReference type="Gene3D" id="3.40.50.300">
    <property type="entry name" value="P-loop containing nucleotide triphosphate hydrolases"/>
    <property type="match status" value="1"/>
</dbReference>
<organism evidence="3 4">
    <name type="scientific">Candidatus Onthousia faecipullorum</name>
    <dbReference type="NCBI Taxonomy" id="2840887"/>
    <lineage>
        <taxon>Bacteria</taxon>
        <taxon>Bacillati</taxon>
        <taxon>Bacillota</taxon>
        <taxon>Bacilli</taxon>
        <taxon>Candidatus Onthousia</taxon>
    </lineage>
</organism>
<dbReference type="AlphaFoldDB" id="A0A9D1KD81"/>